<feature type="domain" description="HTH araC/xylS-type" evidence="4">
    <location>
        <begin position="203"/>
        <end position="300"/>
    </location>
</feature>
<evidence type="ECO:0000313" key="6">
    <source>
        <dbReference type="Proteomes" id="UP001500394"/>
    </source>
</evidence>
<gene>
    <name evidence="5" type="ORF">GCM10023173_20680</name>
</gene>
<evidence type="ECO:0000256" key="3">
    <source>
        <dbReference type="ARBA" id="ARBA00023163"/>
    </source>
</evidence>
<dbReference type="InterPro" id="IPR050204">
    <property type="entry name" value="AraC_XylS_family_regulators"/>
</dbReference>
<accession>A0ABP8R665</accession>
<dbReference type="InterPro" id="IPR018060">
    <property type="entry name" value="HTH_AraC"/>
</dbReference>
<keyword evidence="2" id="KW-0238">DNA-binding</keyword>
<reference evidence="6" key="1">
    <citation type="journal article" date="2019" name="Int. J. Syst. Evol. Microbiol.">
        <title>The Global Catalogue of Microorganisms (GCM) 10K type strain sequencing project: providing services to taxonomists for standard genome sequencing and annotation.</title>
        <authorList>
            <consortium name="The Broad Institute Genomics Platform"/>
            <consortium name="The Broad Institute Genome Sequencing Center for Infectious Disease"/>
            <person name="Wu L."/>
            <person name="Ma J."/>
        </authorList>
    </citation>
    <scope>NUCLEOTIDE SEQUENCE [LARGE SCALE GENOMIC DNA]</scope>
    <source>
        <strain evidence="6">JCM 17858</strain>
    </source>
</reference>
<dbReference type="PROSITE" id="PS00041">
    <property type="entry name" value="HTH_ARAC_FAMILY_1"/>
    <property type="match status" value="1"/>
</dbReference>
<dbReference type="InterPro" id="IPR009594">
    <property type="entry name" value="Tscrpt_reg_HTH_AraC_N"/>
</dbReference>
<keyword evidence="1" id="KW-0805">Transcription regulation</keyword>
<dbReference type="Gene3D" id="1.10.10.60">
    <property type="entry name" value="Homeodomain-like"/>
    <property type="match status" value="2"/>
</dbReference>
<dbReference type="Proteomes" id="UP001500394">
    <property type="component" value="Unassembled WGS sequence"/>
</dbReference>
<dbReference type="Pfam" id="PF12833">
    <property type="entry name" value="HTH_18"/>
    <property type="match status" value="1"/>
</dbReference>
<name>A0ABP8R665_9SPHI</name>
<dbReference type="SMART" id="SM00342">
    <property type="entry name" value="HTH_ARAC"/>
    <property type="match status" value="1"/>
</dbReference>
<dbReference type="RefSeq" id="WP_345068198.1">
    <property type="nucleotide sequence ID" value="NZ_BAABGR010000035.1"/>
</dbReference>
<proteinExistence type="predicted"/>
<dbReference type="InterPro" id="IPR018062">
    <property type="entry name" value="HTH_AraC-typ_CS"/>
</dbReference>
<comment type="caution">
    <text evidence="5">The sequence shown here is derived from an EMBL/GenBank/DDBJ whole genome shotgun (WGS) entry which is preliminary data.</text>
</comment>
<dbReference type="PANTHER" id="PTHR46796">
    <property type="entry name" value="HTH-TYPE TRANSCRIPTIONAL ACTIVATOR RHAS-RELATED"/>
    <property type="match status" value="1"/>
</dbReference>
<organism evidence="5 6">
    <name type="scientific">Sphingobacterium thermophilum</name>
    <dbReference type="NCBI Taxonomy" id="768534"/>
    <lineage>
        <taxon>Bacteria</taxon>
        <taxon>Pseudomonadati</taxon>
        <taxon>Bacteroidota</taxon>
        <taxon>Sphingobacteriia</taxon>
        <taxon>Sphingobacteriales</taxon>
        <taxon>Sphingobacteriaceae</taxon>
        <taxon>Sphingobacterium</taxon>
    </lineage>
</organism>
<dbReference type="EMBL" id="BAABGR010000035">
    <property type="protein sequence ID" value="GAA4518725.1"/>
    <property type="molecule type" value="Genomic_DNA"/>
</dbReference>
<keyword evidence="6" id="KW-1185">Reference proteome</keyword>
<evidence type="ECO:0000313" key="5">
    <source>
        <dbReference type="EMBL" id="GAA4518725.1"/>
    </source>
</evidence>
<dbReference type="PANTHER" id="PTHR46796:SF6">
    <property type="entry name" value="ARAC SUBFAMILY"/>
    <property type="match status" value="1"/>
</dbReference>
<protein>
    <recommendedName>
        <fullName evidence="4">HTH araC/xylS-type domain-containing protein</fullName>
    </recommendedName>
</protein>
<evidence type="ECO:0000256" key="1">
    <source>
        <dbReference type="ARBA" id="ARBA00023015"/>
    </source>
</evidence>
<dbReference type="SUPFAM" id="SSF46689">
    <property type="entry name" value="Homeodomain-like"/>
    <property type="match status" value="2"/>
</dbReference>
<dbReference type="PROSITE" id="PS01124">
    <property type="entry name" value="HTH_ARAC_FAMILY_2"/>
    <property type="match status" value="1"/>
</dbReference>
<evidence type="ECO:0000259" key="4">
    <source>
        <dbReference type="PROSITE" id="PS01124"/>
    </source>
</evidence>
<dbReference type="InterPro" id="IPR009057">
    <property type="entry name" value="Homeodomain-like_sf"/>
</dbReference>
<evidence type="ECO:0000256" key="2">
    <source>
        <dbReference type="ARBA" id="ARBA00023125"/>
    </source>
</evidence>
<dbReference type="Pfam" id="PF06719">
    <property type="entry name" value="AraC_N"/>
    <property type="match status" value="1"/>
</dbReference>
<keyword evidence="3" id="KW-0804">Transcription</keyword>
<sequence length="303" mass="34805">MKGGTLLETLPFSTEKELTTFVENKRTFAVDEMELHVFETYESCTLVPLKFDDLVMVNMLQGKKVMHIGQVEDFEYYPGQMLVLPANTKMLIDFPEASIHRPTQCTALVISKEKIDGVLNYLNEFSPKHQMIGEWNFNPDLFHLYNIPELTELLNKFFRIMMGSNSLKSVFADLAFKEIMIRLLQKQSLLALEIGTSSNAVLLHLKDFVRRHISEKISLETLQKVAHMSKSSLTRLFKKELGMSPMEYVITQRLERAKELLRQTKSVKESCFGAGFTEVNYFVRLFRSRVGVTPGAYILNLGN</sequence>